<dbReference type="Gene3D" id="3.90.550.10">
    <property type="entry name" value="Spore Coat Polysaccharide Biosynthesis Protein SpsA, Chain A"/>
    <property type="match status" value="1"/>
</dbReference>
<name>A0A1Y1QJB2_9GAMM</name>
<dbReference type="SUPFAM" id="SSF53448">
    <property type="entry name" value="Nucleotide-diphospho-sugar transferases"/>
    <property type="match status" value="1"/>
</dbReference>
<dbReference type="Proteomes" id="UP000192491">
    <property type="component" value="Unassembled WGS sequence"/>
</dbReference>
<dbReference type="InterPro" id="IPR001173">
    <property type="entry name" value="Glyco_trans_2-like"/>
</dbReference>
<dbReference type="PANTHER" id="PTHR22916:SF3">
    <property type="entry name" value="UDP-GLCNAC:BETAGAL BETA-1,3-N-ACETYLGLUCOSAMINYLTRANSFERASE-LIKE PROTEIN 1"/>
    <property type="match status" value="1"/>
</dbReference>
<dbReference type="CDD" id="cd00761">
    <property type="entry name" value="Glyco_tranf_GTA_type"/>
    <property type="match status" value="1"/>
</dbReference>
<feature type="domain" description="Glycosyltransferase 2-like" evidence="1">
    <location>
        <begin position="5"/>
        <end position="136"/>
    </location>
</feature>
<protein>
    <recommendedName>
        <fullName evidence="1">Glycosyltransferase 2-like domain-containing protein</fullName>
    </recommendedName>
</protein>
<comment type="caution">
    <text evidence="2">The sequence shown here is derived from an EMBL/GenBank/DDBJ whole genome shotgun (WGS) entry which is preliminary data.</text>
</comment>
<gene>
    <name evidence="2" type="ORF">BWK73_29315</name>
</gene>
<reference evidence="2 3" key="1">
    <citation type="submission" date="2017-01" db="EMBL/GenBank/DDBJ databases">
        <title>Novel large sulfur bacteria in the metagenomes of groundwater-fed chemosynthetic microbial mats in the Lake Huron basin.</title>
        <authorList>
            <person name="Sharrar A.M."/>
            <person name="Flood B.E."/>
            <person name="Bailey J.V."/>
            <person name="Jones D.S."/>
            <person name="Biddanda B."/>
            <person name="Ruberg S.A."/>
            <person name="Marcus D.N."/>
            <person name="Dick G.J."/>
        </authorList>
    </citation>
    <scope>NUCLEOTIDE SEQUENCE [LARGE SCALE GENOMIC DNA]</scope>
    <source>
        <strain evidence="2">A8</strain>
    </source>
</reference>
<dbReference type="Pfam" id="PF00535">
    <property type="entry name" value="Glycos_transf_2"/>
    <property type="match status" value="1"/>
</dbReference>
<proteinExistence type="predicted"/>
<dbReference type="PANTHER" id="PTHR22916">
    <property type="entry name" value="GLYCOSYLTRANSFERASE"/>
    <property type="match status" value="1"/>
</dbReference>
<dbReference type="InterPro" id="IPR029044">
    <property type="entry name" value="Nucleotide-diphossugar_trans"/>
</dbReference>
<organism evidence="2 3">
    <name type="scientific">Thiothrix lacustris</name>
    <dbReference type="NCBI Taxonomy" id="525917"/>
    <lineage>
        <taxon>Bacteria</taxon>
        <taxon>Pseudomonadati</taxon>
        <taxon>Pseudomonadota</taxon>
        <taxon>Gammaproteobacteria</taxon>
        <taxon>Thiotrichales</taxon>
        <taxon>Thiotrichaceae</taxon>
        <taxon>Thiothrix</taxon>
    </lineage>
</organism>
<evidence type="ECO:0000313" key="3">
    <source>
        <dbReference type="Proteomes" id="UP000192491"/>
    </source>
</evidence>
<evidence type="ECO:0000259" key="1">
    <source>
        <dbReference type="Pfam" id="PF00535"/>
    </source>
</evidence>
<dbReference type="AlphaFoldDB" id="A0A1Y1QJB2"/>
<sequence>MIEISIITPTFNRKKLLVRSIESSFNFLYGINKEIIIIDDNSEDDTETYLEEKYQNEIIDNKLKIFKLNKNLGVTGAKNNGIFHASGEWLVFMDSDDYFPPECTANFIKEIQDNQHYDLLFFRCRNENGKLIGSSRIKSEITLKELLNNGTPGECLPVIKKEAFKQTLYKEYLRGGEAITYLEMLSKGKKAYISEIIARVYDDTGDDRLCTKAQIKNRSKQMIVFNILKLKFIKHMTPKTLFGTLGRILYYSYISITKLSKK</sequence>
<evidence type="ECO:0000313" key="2">
    <source>
        <dbReference type="EMBL" id="OQX06982.1"/>
    </source>
</evidence>
<accession>A0A1Y1QJB2</accession>
<dbReference type="GO" id="GO:0016758">
    <property type="term" value="F:hexosyltransferase activity"/>
    <property type="evidence" value="ECO:0007669"/>
    <property type="project" value="UniProtKB-ARBA"/>
</dbReference>
<dbReference type="EMBL" id="MTEJ01000224">
    <property type="protein sequence ID" value="OQX06982.1"/>
    <property type="molecule type" value="Genomic_DNA"/>
</dbReference>